<reference evidence="2 3" key="1">
    <citation type="submission" date="2017-07" db="EMBL/GenBank/DDBJ databases">
        <title>Amycolatopsis antarcticus sp. nov., isolated from the surface of an Antarcticus brown macroalga.</title>
        <authorList>
            <person name="Wang J."/>
            <person name="Leiva S."/>
            <person name="Huang J."/>
            <person name="Huang Y."/>
        </authorList>
    </citation>
    <scope>NUCLEOTIDE SEQUENCE [LARGE SCALE GENOMIC DNA]</scope>
    <source>
        <strain evidence="2 3">AU-G6</strain>
    </source>
</reference>
<keyword evidence="3" id="KW-1185">Reference proteome</keyword>
<dbReference type="EMBL" id="NKYE01000001">
    <property type="protein sequence ID" value="OZM75027.1"/>
    <property type="molecule type" value="Genomic_DNA"/>
</dbReference>
<feature type="domain" description="HTH cro/C1-type" evidence="1">
    <location>
        <begin position="18"/>
        <end position="72"/>
    </location>
</feature>
<protein>
    <submittedName>
        <fullName evidence="2">Transcriptional regulator</fullName>
    </submittedName>
</protein>
<dbReference type="RefSeq" id="WP_094860807.1">
    <property type="nucleotide sequence ID" value="NZ_NKYE01000001.1"/>
</dbReference>
<dbReference type="CDD" id="cd00093">
    <property type="entry name" value="HTH_XRE"/>
    <property type="match status" value="1"/>
</dbReference>
<dbReference type="Proteomes" id="UP000242444">
    <property type="component" value="Unassembled WGS sequence"/>
</dbReference>
<dbReference type="SUPFAM" id="SSF47413">
    <property type="entry name" value="lambda repressor-like DNA-binding domains"/>
    <property type="match status" value="1"/>
</dbReference>
<dbReference type="InParanoid" id="A0A263DC07"/>
<dbReference type="Pfam" id="PF13560">
    <property type="entry name" value="HTH_31"/>
    <property type="match status" value="1"/>
</dbReference>
<dbReference type="PROSITE" id="PS50943">
    <property type="entry name" value="HTH_CROC1"/>
    <property type="match status" value="1"/>
</dbReference>
<dbReference type="Pfam" id="PF19054">
    <property type="entry name" value="DUF5753"/>
    <property type="match status" value="1"/>
</dbReference>
<dbReference type="OrthoDB" id="3436002at2"/>
<comment type="caution">
    <text evidence="2">The sequence shown here is derived from an EMBL/GenBank/DDBJ whole genome shotgun (WGS) entry which is preliminary data.</text>
</comment>
<evidence type="ECO:0000313" key="2">
    <source>
        <dbReference type="EMBL" id="OZM75027.1"/>
    </source>
</evidence>
<dbReference type="AlphaFoldDB" id="A0A263DC07"/>
<dbReference type="InterPro" id="IPR010982">
    <property type="entry name" value="Lambda_DNA-bd_dom_sf"/>
</dbReference>
<dbReference type="InterPro" id="IPR001387">
    <property type="entry name" value="Cro/C1-type_HTH"/>
</dbReference>
<name>A0A263DC07_9PSEU</name>
<dbReference type="SMART" id="SM00530">
    <property type="entry name" value="HTH_XRE"/>
    <property type="match status" value="1"/>
</dbReference>
<dbReference type="InterPro" id="IPR043917">
    <property type="entry name" value="DUF5753"/>
</dbReference>
<gene>
    <name evidence="2" type="ORF">CFN78_02235</name>
</gene>
<evidence type="ECO:0000313" key="3">
    <source>
        <dbReference type="Proteomes" id="UP000242444"/>
    </source>
</evidence>
<organism evidence="2 3">
    <name type="scientific">Amycolatopsis antarctica</name>
    <dbReference type="NCBI Taxonomy" id="1854586"/>
    <lineage>
        <taxon>Bacteria</taxon>
        <taxon>Bacillati</taxon>
        <taxon>Actinomycetota</taxon>
        <taxon>Actinomycetes</taxon>
        <taxon>Pseudonocardiales</taxon>
        <taxon>Pseudonocardiaceae</taxon>
        <taxon>Amycolatopsis</taxon>
    </lineage>
</organism>
<dbReference type="Gene3D" id="1.10.260.40">
    <property type="entry name" value="lambda repressor-like DNA-binding domains"/>
    <property type="match status" value="1"/>
</dbReference>
<proteinExistence type="predicted"/>
<sequence length="289" mass="32410">MARRKGISVRQRRVSAELRSLREARKLSCKDVARALDCSESKISRMETGERGLYVDDVAAILGFLRAPATIRQELLALVRDGEERNWHELHGKLPTTWTNLIRIERDAAAILNYEPMFFPGLAQTPDYARHLIHGTDPALSEPEVDTLVSARLSRQAIIGRRDAPQVHLIVDETVLRRPVVTPEIMRAQLHHLLALSERRTITVQVVPFTSAAHPGLRGPFVLLEFASEPTLAHVESRNSSSFLEEDEHIDSVRLAWRRLRTIALSPEDSARLIASAAGELTSDKEHGP</sequence>
<accession>A0A263DC07</accession>
<dbReference type="GO" id="GO:0003677">
    <property type="term" value="F:DNA binding"/>
    <property type="evidence" value="ECO:0007669"/>
    <property type="project" value="InterPro"/>
</dbReference>
<evidence type="ECO:0000259" key="1">
    <source>
        <dbReference type="PROSITE" id="PS50943"/>
    </source>
</evidence>